<reference evidence="2" key="1">
    <citation type="submission" date="2022-11" db="UniProtKB">
        <authorList>
            <consortium name="WormBaseParasite"/>
        </authorList>
    </citation>
    <scope>IDENTIFICATION</scope>
</reference>
<accession>A0A915HPD6</accession>
<protein>
    <submittedName>
        <fullName evidence="2">Uncharacterized protein</fullName>
    </submittedName>
</protein>
<dbReference type="Proteomes" id="UP000887565">
    <property type="component" value="Unplaced"/>
</dbReference>
<proteinExistence type="predicted"/>
<evidence type="ECO:0000313" key="1">
    <source>
        <dbReference type="Proteomes" id="UP000887565"/>
    </source>
</evidence>
<dbReference type="WBParaSite" id="nRc.2.0.1.t03579-RA">
    <property type="protein sequence ID" value="nRc.2.0.1.t03579-RA"/>
    <property type="gene ID" value="nRc.2.0.1.g03579"/>
</dbReference>
<sequence>MGLDSGFNQLITVQVFLPDIASSNIAFLSQKPKIEFRGAVENLTGPIFRLFVNFRSTTVLQV</sequence>
<keyword evidence="1" id="KW-1185">Reference proteome</keyword>
<name>A0A915HPD6_ROMCU</name>
<dbReference type="AlphaFoldDB" id="A0A915HPD6"/>
<organism evidence="1 2">
    <name type="scientific">Romanomermis culicivorax</name>
    <name type="common">Nematode worm</name>
    <dbReference type="NCBI Taxonomy" id="13658"/>
    <lineage>
        <taxon>Eukaryota</taxon>
        <taxon>Metazoa</taxon>
        <taxon>Ecdysozoa</taxon>
        <taxon>Nematoda</taxon>
        <taxon>Enoplea</taxon>
        <taxon>Dorylaimia</taxon>
        <taxon>Mermithida</taxon>
        <taxon>Mermithoidea</taxon>
        <taxon>Mermithidae</taxon>
        <taxon>Romanomermis</taxon>
    </lineage>
</organism>
<evidence type="ECO:0000313" key="2">
    <source>
        <dbReference type="WBParaSite" id="nRc.2.0.1.t03579-RA"/>
    </source>
</evidence>